<dbReference type="AlphaFoldDB" id="A0A852R4T1"/>
<evidence type="ECO:0000313" key="3">
    <source>
        <dbReference type="Proteomes" id="UP000582231"/>
    </source>
</evidence>
<gene>
    <name evidence="2" type="ORF">BJ958_001369</name>
</gene>
<organism evidence="2 3">
    <name type="scientific">Nocardioides kongjuensis</name>
    <dbReference type="NCBI Taxonomy" id="349522"/>
    <lineage>
        <taxon>Bacteria</taxon>
        <taxon>Bacillati</taxon>
        <taxon>Actinomycetota</taxon>
        <taxon>Actinomycetes</taxon>
        <taxon>Propionibacteriales</taxon>
        <taxon>Nocardioidaceae</taxon>
        <taxon>Nocardioides</taxon>
    </lineage>
</organism>
<evidence type="ECO:0000313" key="2">
    <source>
        <dbReference type="EMBL" id="NYD29823.1"/>
    </source>
</evidence>
<sequence length="232" mass="25218">MAPRKWKQYRPDDTPDPDGAPSQPPTHKPYAPPRKPKPVRSLEERTVRRTGAGGAPVKLIVGGVAAAAVGATLIFSLSGGGDPPGADRPQTDKGFDALVAALKEERGSTLVRRAVIYPEYASVSTPYKVDDPADERELNYYWDGDLNEPSKTTSDDEAFDLATVDSAVLDGLCPQVKKLVEDPTNCYLVIEKPDPDDETPSWIWAYASNEFNQTAYVEYGLDGTQVEVHPAS</sequence>
<feature type="compositionally biased region" description="Pro residues" evidence="1">
    <location>
        <begin position="22"/>
        <end position="33"/>
    </location>
</feature>
<feature type="region of interest" description="Disordered" evidence="1">
    <location>
        <begin position="1"/>
        <end position="52"/>
    </location>
</feature>
<dbReference type="EMBL" id="JACCBF010000001">
    <property type="protein sequence ID" value="NYD29823.1"/>
    <property type="molecule type" value="Genomic_DNA"/>
</dbReference>
<keyword evidence="3" id="KW-1185">Reference proteome</keyword>
<proteinExistence type="predicted"/>
<name>A0A852R4T1_9ACTN</name>
<reference evidence="2 3" key="1">
    <citation type="submission" date="2020-07" db="EMBL/GenBank/DDBJ databases">
        <title>Sequencing the genomes of 1000 actinobacteria strains.</title>
        <authorList>
            <person name="Klenk H.-P."/>
        </authorList>
    </citation>
    <scope>NUCLEOTIDE SEQUENCE [LARGE SCALE GENOMIC DNA]</scope>
    <source>
        <strain evidence="2 3">DSM 19082</strain>
    </source>
</reference>
<protein>
    <submittedName>
        <fullName evidence="2">Uncharacterized protein</fullName>
    </submittedName>
</protein>
<dbReference type="RefSeq" id="WP_179726155.1">
    <property type="nucleotide sequence ID" value="NZ_BAABEF010000001.1"/>
</dbReference>
<comment type="caution">
    <text evidence="2">The sequence shown here is derived from an EMBL/GenBank/DDBJ whole genome shotgun (WGS) entry which is preliminary data.</text>
</comment>
<dbReference type="Proteomes" id="UP000582231">
    <property type="component" value="Unassembled WGS sequence"/>
</dbReference>
<evidence type="ECO:0000256" key="1">
    <source>
        <dbReference type="SAM" id="MobiDB-lite"/>
    </source>
</evidence>
<accession>A0A852R4T1</accession>